<name>A0A2P1P787_9RICK</name>
<accession>A0A2P1P787</accession>
<reference evidence="3 4" key="1">
    <citation type="submission" date="2018-03" db="EMBL/GenBank/DDBJ databases">
        <title>A gene transfer event suggests a long-term partnership between eustigmatophyte algae and a novel lineage of endosymbiotic bacteria.</title>
        <authorList>
            <person name="Yurchenko T."/>
            <person name="Sevcikova T."/>
            <person name="Pribyl P."/>
            <person name="El Karkouri K."/>
            <person name="Klimes V."/>
            <person name="Amaral R."/>
            <person name="Zbrankova V."/>
            <person name="Kim E."/>
            <person name="Raoult D."/>
            <person name="Santos L.M.A."/>
            <person name="Elias M."/>
        </authorList>
    </citation>
    <scope>NUCLEOTIDE SEQUENCE [LARGE SCALE GENOMIC DNA]</scope>
    <source>
        <strain evidence="3">CCALA 838</strain>
    </source>
</reference>
<keyword evidence="4" id="KW-1185">Reference proteome</keyword>
<dbReference type="InterPro" id="IPR001853">
    <property type="entry name" value="DSBA-like_thioredoxin_dom"/>
</dbReference>
<evidence type="ECO:0000256" key="1">
    <source>
        <dbReference type="SAM" id="Phobius"/>
    </source>
</evidence>
<feature type="transmembrane region" description="Helical" evidence="1">
    <location>
        <begin position="12"/>
        <end position="29"/>
    </location>
</feature>
<dbReference type="EMBL" id="CP027845">
    <property type="protein sequence ID" value="AVP87129.1"/>
    <property type="molecule type" value="Genomic_DNA"/>
</dbReference>
<dbReference type="Gene3D" id="3.40.30.10">
    <property type="entry name" value="Glutaredoxin"/>
    <property type="match status" value="1"/>
</dbReference>
<dbReference type="KEGG" id="ptc:phytr_1700"/>
<sequence length="281" mass="32017">MSEKNNKHAVKFIIATAILVIAFLGYRTISKPLNELPKTSVIAVENTNDNKLQTLAEQEKKEEFKQDVEKIVKQYIADNPEIIISTLESFQKKRYEEHKFNIASKVKEKLSELSDPNVFPVYRTQNIDLKIFAFLDYNCIYCKKLNGSLKEVLNNNPKLSLVYNLYPVLGEGSVYVTKLMIAVNKLAPERFKDIHDDIMELKSVNRQGISDVLTSHGLQIQDIEKESSKDYVSSYLSKVSELAKYLEVSGVPIIVVGDQILPGFVESEVLQDLIKEQLNKK</sequence>
<evidence type="ECO:0000313" key="4">
    <source>
        <dbReference type="Proteomes" id="UP000241762"/>
    </source>
</evidence>
<dbReference type="Pfam" id="PF01323">
    <property type="entry name" value="DSBA"/>
    <property type="match status" value="1"/>
</dbReference>
<dbReference type="OrthoDB" id="9780147at2"/>
<dbReference type="RefSeq" id="WP_158706814.1">
    <property type="nucleotide sequence ID" value="NZ_CP027845.1"/>
</dbReference>
<dbReference type="GO" id="GO:0016491">
    <property type="term" value="F:oxidoreductase activity"/>
    <property type="evidence" value="ECO:0007669"/>
    <property type="project" value="InterPro"/>
</dbReference>
<protein>
    <submittedName>
        <fullName evidence="3">Thiol:disulfide interchange protein</fullName>
    </submittedName>
</protein>
<gene>
    <name evidence="3" type="ORF">phytr_1700</name>
</gene>
<dbReference type="InterPro" id="IPR036249">
    <property type="entry name" value="Thioredoxin-like_sf"/>
</dbReference>
<keyword evidence="1" id="KW-0812">Transmembrane</keyword>
<dbReference type="Proteomes" id="UP000241762">
    <property type="component" value="Chromosome"/>
</dbReference>
<dbReference type="AlphaFoldDB" id="A0A2P1P787"/>
<keyword evidence="1" id="KW-0472">Membrane</keyword>
<proteinExistence type="predicted"/>
<organism evidence="3 4">
    <name type="scientific">Candidatus Phycorickettsia trachydisci</name>
    <dbReference type="NCBI Taxonomy" id="2115978"/>
    <lineage>
        <taxon>Bacteria</taxon>
        <taxon>Pseudomonadati</taxon>
        <taxon>Pseudomonadota</taxon>
        <taxon>Alphaproteobacteria</taxon>
        <taxon>Rickettsiales</taxon>
        <taxon>Rickettsiaceae</taxon>
        <taxon>Candidatus Phycorickettsia</taxon>
    </lineage>
</organism>
<feature type="domain" description="DSBA-like thioredoxin" evidence="2">
    <location>
        <begin position="132"/>
        <end position="274"/>
    </location>
</feature>
<dbReference type="SUPFAM" id="SSF52833">
    <property type="entry name" value="Thioredoxin-like"/>
    <property type="match status" value="1"/>
</dbReference>
<evidence type="ECO:0000313" key="3">
    <source>
        <dbReference type="EMBL" id="AVP87129.1"/>
    </source>
</evidence>
<keyword evidence="1" id="KW-1133">Transmembrane helix</keyword>
<evidence type="ECO:0000259" key="2">
    <source>
        <dbReference type="Pfam" id="PF01323"/>
    </source>
</evidence>